<comment type="similarity">
    <text evidence="1 5">Belongs to the peptidase A1 family.</text>
</comment>
<dbReference type="InterPro" id="IPR021109">
    <property type="entry name" value="Peptidase_aspartic_dom_sf"/>
</dbReference>
<keyword evidence="5" id="KW-0645">Protease</keyword>
<evidence type="ECO:0000256" key="4">
    <source>
        <dbReference type="PIRSR" id="PIRSR601461-2"/>
    </source>
</evidence>
<dbReference type="AlphaFoldDB" id="A0A9Q1H9C5"/>
<evidence type="ECO:0000256" key="6">
    <source>
        <dbReference type="SAM" id="SignalP"/>
    </source>
</evidence>
<name>A0A9Q1H9C5_HOLLE</name>
<dbReference type="GO" id="GO:0006508">
    <property type="term" value="P:proteolysis"/>
    <property type="evidence" value="ECO:0007669"/>
    <property type="project" value="UniProtKB-KW"/>
</dbReference>
<evidence type="ECO:0000256" key="1">
    <source>
        <dbReference type="ARBA" id="ARBA00007447"/>
    </source>
</evidence>
<evidence type="ECO:0000256" key="3">
    <source>
        <dbReference type="PIRSR" id="PIRSR601461-1"/>
    </source>
</evidence>
<dbReference type="Gene3D" id="2.40.70.10">
    <property type="entry name" value="Acid Proteases"/>
    <property type="match status" value="2"/>
</dbReference>
<dbReference type="SUPFAM" id="SSF50630">
    <property type="entry name" value="Acid proteases"/>
    <property type="match status" value="1"/>
</dbReference>
<dbReference type="OrthoDB" id="771136at2759"/>
<feature type="domain" description="Peptidase A1" evidence="7">
    <location>
        <begin position="81"/>
        <end position="398"/>
    </location>
</feature>
<dbReference type="PRINTS" id="PR00792">
    <property type="entry name" value="PEPSIN"/>
</dbReference>
<accession>A0A9Q1H9C5</accession>
<proteinExistence type="inferred from homology"/>
<gene>
    <name evidence="8" type="ORF">HOLleu_15038</name>
</gene>
<comment type="caution">
    <text evidence="8">The sequence shown here is derived from an EMBL/GenBank/DDBJ whole genome shotgun (WGS) entry which is preliminary data.</text>
</comment>
<feature type="active site" evidence="3">
    <location>
        <position position="99"/>
    </location>
</feature>
<evidence type="ECO:0000256" key="5">
    <source>
        <dbReference type="RuleBase" id="RU000454"/>
    </source>
</evidence>
<dbReference type="FunFam" id="2.40.70.10:FF:000004">
    <property type="entry name" value="Pepsin A"/>
    <property type="match status" value="1"/>
</dbReference>
<feature type="disulfide bond" evidence="4">
    <location>
        <begin position="320"/>
        <end position="357"/>
    </location>
</feature>
<reference evidence="8" key="1">
    <citation type="submission" date="2021-10" db="EMBL/GenBank/DDBJ databases">
        <title>Tropical sea cucumber genome reveals ecological adaptation and Cuvierian tubules defense mechanism.</title>
        <authorList>
            <person name="Chen T."/>
        </authorList>
    </citation>
    <scope>NUCLEOTIDE SEQUENCE</scope>
    <source>
        <strain evidence="8">Nanhai2018</strain>
        <tissue evidence="8">Muscle</tissue>
    </source>
</reference>
<dbReference type="PANTHER" id="PTHR47966:SF51">
    <property type="entry name" value="BETA-SITE APP-CLEAVING ENZYME, ISOFORM A-RELATED"/>
    <property type="match status" value="1"/>
</dbReference>
<dbReference type="Pfam" id="PF00026">
    <property type="entry name" value="Asp"/>
    <property type="match status" value="1"/>
</dbReference>
<keyword evidence="9" id="KW-1185">Reference proteome</keyword>
<evidence type="ECO:0000256" key="2">
    <source>
        <dbReference type="ARBA" id="ARBA00023157"/>
    </source>
</evidence>
<feature type="signal peptide" evidence="6">
    <location>
        <begin position="1"/>
        <end position="18"/>
    </location>
</feature>
<evidence type="ECO:0000313" key="8">
    <source>
        <dbReference type="EMBL" id="KAJ8040677.1"/>
    </source>
</evidence>
<dbReference type="Proteomes" id="UP001152320">
    <property type="component" value="Chromosome 6"/>
</dbReference>
<dbReference type="GO" id="GO:0004190">
    <property type="term" value="F:aspartic-type endopeptidase activity"/>
    <property type="evidence" value="ECO:0007669"/>
    <property type="project" value="UniProtKB-KW"/>
</dbReference>
<keyword evidence="5" id="KW-0064">Aspartyl protease</keyword>
<dbReference type="InterPro" id="IPR033121">
    <property type="entry name" value="PEPTIDASE_A1"/>
</dbReference>
<dbReference type="PROSITE" id="PS00141">
    <property type="entry name" value="ASP_PROTEASE"/>
    <property type="match status" value="2"/>
</dbReference>
<dbReference type="InterPro" id="IPR001461">
    <property type="entry name" value="Aspartic_peptidase_A1"/>
</dbReference>
<sequence>MKSIILLFMVAAVTLTDGLVRIPLKHTKSLRRRLIAQGKFGELEEYSKAQQNHLHLKYNKGVVKSKSPVPVPLDNYVDAEYYGPTTIGTPAQNFLVVFDTGSSNLWVPSSQCPSSDKACQKHEKYDSSKSSTYYPNGTKIEIQYGSGSMAGFLSTDVVRVLDVDVKNQTFAEATQEPGEAFVQAKFDGILGMGYPEIAELGVTPVFNNMVDQGVVEAPVFSFYLDRDENDTKGGELVLGGSDPQYYTGNFTYVPVSRDGYWQFGVDGMIVNGKTSSYCSGGCQAIADTGTSLLTGPSTEIVKLNKELGAFEVSGQYFFDCSKVPSLPNVTMVISSTKFVLTGKEYVLEEEEEGEKFCISGFAPLDIPPPAGPLWIFGDVFIGPYYTEFDFGHNRLGFATTK</sequence>
<dbReference type="InterPro" id="IPR001969">
    <property type="entry name" value="Aspartic_peptidase_AS"/>
</dbReference>
<keyword evidence="2 4" id="KW-1015">Disulfide bond</keyword>
<protein>
    <submittedName>
        <fullName evidence="8">Cathepsin D</fullName>
    </submittedName>
</protein>
<organism evidence="8 9">
    <name type="scientific">Holothuria leucospilota</name>
    <name type="common">Black long sea cucumber</name>
    <name type="synonym">Mertensiothuria leucospilota</name>
    <dbReference type="NCBI Taxonomy" id="206669"/>
    <lineage>
        <taxon>Eukaryota</taxon>
        <taxon>Metazoa</taxon>
        <taxon>Echinodermata</taxon>
        <taxon>Eleutherozoa</taxon>
        <taxon>Echinozoa</taxon>
        <taxon>Holothuroidea</taxon>
        <taxon>Aspidochirotacea</taxon>
        <taxon>Aspidochirotida</taxon>
        <taxon>Holothuriidae</taxon>
        <taxon>Holothuria</taxon>
    </lineage>
</organism>
<evidence type="ECO:0000259" key="7">
    <source>
        <dbReference type="PROSITE" id="PS51767"/>
    </source>
</evidence>
<dbReference type="EMBL" id="JAIZAY010000006">
    <property type="protein sequence ID" value="KAJ8040677.1"/>
    <property type="molecule type" value="Genomic_DNA"/>
</dbReference>
<dbReference type="PANTHER" id="PTHR47966">
    <property type="entry name" value="BETA-SITE APP-CLEAVING ENZYME, ISOFORM A-RELATED"/>
    <property type="match status" value="1"/>
</dbReference>
<feature type="disulfide bond" evidence="4">
    <location>
        <begin position="112"/>
        <end position="119"/>
    </location>
</feature>
<feature type="chain" id="PRO_5040446926" evidence="6">
    <location>
        <begin position="19"/>
        <end position="401"/>
    </location>
</feature>
<keyword evidence="5" id="KW-0378">Hydrolase</keyword>
<feature type="active site" evidence="3">
    <location>
        <position position="287"/>
    </location>
</feature>
<dbReference type="FunFam" id="2.40.70.10:FF:000044">
    <property type="entry name" value="Lysosomal aspartic protease"/>
    <property type="match status" value="1"/>
</dbReference>
<dbReference type="PROSITE" id="PS51767">
    <property type="entry name" value="PEPTIDASE_A1"/>
    <property type="match status" value="1"/>
</dbReference>
<evidence type="ECO:0000313" key="9">
    <source>
        <dbReference type="Proteomes" id="UP001152320"/>
    </source>
</evidence>
<keyword evidence="6" id="KW-0732">Signal</keyword>